<dbReference type="RefSeq" id="WP_346033615.1">
    <property type="nucleotide sequence ID" value="NZ_BAABHV010000021.1"/>
</dbReference>
<gene>
    <name evidence="1" type="ORF">GCM10023208_27790</name>
</gene>
<evidence type="ECO:0000313" key="1">
    <source>
        <dbReference type="EMBL" id="GAA5059940.1"/>
    </source>
</evidence>
<evidence type="ECO:0008006" key="3">
    <source>
        <dbReference type="Google" id="ProtNLM"/>
    </source>
</evidence>
<dbReference type="EMBL" id="BAABHV010000021">
    <property type="protein sequence ID" value="GAA5059940.1"/>
    <property type="molecule type" value="Genomic_DNA"/>
</dbReference>
<keyword evidence="2" id="KW-1185">Reference proteome</keyword>
<proteinExistence type="predicted"/>
<organism evidence="1 2">
    <name type="scientific">Erythrobacter westpacificensis</name>
    <dbReference type="NCBI Taxonomy" id="1055231"/>
    <lineage>
        <taxon>Bacteria</taxon>
        <taxon>Pseudomonadati</taxon>
        <taxon>Pseudomonadota</taxon>
        <taxon>Alphaproteobacteria</taxon>
        <taxon>Sphingomonadales</taxon>
        <taxon>Erythrobacteraceae</taxon>
        <taxon>Erythrobacter/Porphyrobacter group</taxon>
        <taxon>Erythrobacter</taxon>
    </lineage>
</organism>
<sequence length="138" mass="15199">MISLLLAQGAAVLSGEPGYDHIAEVAVVANFLAEAEGDDIDLSAIEFINRSSRTQNSTSDFLEYARECSIDEISVISSSDRSLPISVLWDCGRFVEVEGKRGWEERVASFWVREGRVIRIAFGESAPINIQPQVPHTD</sequence>
<accession>A0ABP9KLI4</accession>
<evidence type="ECO:0000313" key="2">
    <source>
        <dbReference type="Proteomes" id="UP001500518"/>
    </source>
</evidence>
<protein>
    <recommendedName>
        <fullName evidence="3">Nuclear transport factor 2 family protein</fullName>
    </recommendedName>
</protein>
<comment type="caution">
    <text evidence="1">The sequence shown here is derived from an EMBL/GenBank/DDBJ whole genome shotgun (WGS) entry which is preliminary data.</text>
</comment>
<name>A0ABP9KLI4_9SPHN</name>
<dbReference type="Proteomes" id="UP001500518">
    <property type="component" value="Unassembled WGS sequence"/>
</dbReference>
<reference evidence="2" key="1">
    <citation type="journal article" date="2019" name="Int. J. Syst. Evol. Microbiol.">
        <title>The Global Catalogue of Microorganisms (GCM) 10K type strain sequencing project: providing services to taxonomists for standard genome sequencing and annotation.</title>
        <authorList>
            <consortium name="The Broad Institute Genomics Platform"/>
            <consortium name="The Broad Institute Genome Sequencing Center for Infectious Disease"/>
            <person name="Wu L."/>
            <person name="Ma J."/>
        </authorList>
    </citation>
    <scope>NUCLEOTIDE SEQUENCE [LARGE SCALE GENOMIC DNA]</scope>
    <source>
        <strain evidence="2">JCM 18014</strain>
    </source>
</reference>